<dbReference type="Gene3D" id="3.80.10.10">
    <property type="entry name" value="Ribonuclease Inhibitor"/>
    <property type="match status" value="1"/>
</dbReference>
<accession>A0A8M1FUA2</accession>
<evidence type="ECO:0000313" key="3">
    <source>
        <dbReference type="RefSeq" id="XP_040485707.1"/>
    </source>
</evidence>
<dbReference type="KEGG" id="umr:103674754"/>
<dbReference type="Pfam" id="PF24048">
    <property type="entry name" value="LRR_NXF1-5"/>
    <property type="match status" value="1"/>
</dbReference>
<gene>
    <name evidence="3" type="primary">LOC103674754</name>
</gene>
<dbReference type="RefSeq" id="XP_040485707.1">
    <property type="nucleotide sequence ID" value="XM_040629773.1"/>
</dbReference>
<dbReference type="GeneID" id="103674754"/>
<dbReference type="InterPro" id="IPR057125">
    <property type="entry name" value="NXF1/2/3/5-like_LRR"/>
</dbReference>
<dbReference type="AlphaFoldDB" id="A0A8M1FUA2"/>
<dbReference type="Proteomes" id="UP000261680">
    <property type="component" value="Chromosome X"/>
</dbReference>
<evidence type="ECO:0000259" key="1">
    <source>
        <dbReference type="Pfam" id="PF24048"/>
    </source>
</evidence>
<dbReference type="InterPro" id="IPR032675">
    <property type="entry name" value="LRR_dom_sf"/>
</dbReference>
<keyword evidence="2" id="KW-1185">Reference proteome</keyword>
<dbReference type="OrthoDB" id="25872at2759"/>
<protein>
    <submittedName>
        <fullName evidence="3">Nuclear RNA export factor 5-like</fullName>
    </submittedName>
</protein>
<sequence>MKGWNPGSWFRITISIYVSRCTVPYSVRYKLEPEEMEPLKLTMNKHYDVSQQVLASRGSTLTQHLLGHDIDIILNRGNCMAATLQIAEENFPELLSLNLSNNKPYGLDGLSDIIQVVSTVKILNLSKNEVTSS</sequence>
<dbReference type="PANTHER" id="PTHR10662:SF15">
    <property type="entry name" value="NUCLEAR RNA EXPORT FACTOR 5"/>
    <property type="match status" value="1"/>
</dbReference>
<feature type="domain" description="NXF1/2/3/5-like leucine-rich repeat" evidence="1">
    <location>
        <begin position="44"/>
        <end position="132"/>
    </location>
</feature>
<reference evidence="2" key="1">
    <citation type="submission" date="2024-06" db="UniProtKB">
        <authorList>
            <consortium name="RefSeq"/>
        </authorList>
    </citation>
    <scope>NUCLEOTIDE SEQUENCE [LARGE SCALE GENOMIC DNA]</scope>
</reference>
<name>A0A8M1FUA2_URSMA</name>
<dbReference type="PANTHER" id="PTHR10662">
    <property type="entry name" value="NUCLEAR RNA EXPORT FACTOR"/>
    <property type="match status" value="1"/>
</dbReference>
<dbReference type="GO" id="GO:0005634">
    <property type="term" value="C:nucleus"/>
    <property type="evidence" value="ECO:0007669"/>
    <property type="project" value="TreeGrafter"/>
</dbReference>
<organism evidence="2 3">
    <name type="scientific">Ursus maritimus</name>
    <name type="common">Polar bear</name>
    <name type="synonym">Thalarctos maritimus</name>
    <dbReference type="NCBI Taxonomy" id="29073"/>
    <lineage>
        <taxon>Eukaryota</taxon>
        <taxon>Metazoa</taxon>
        <taxon>Chordata</taxon>
        <taxon>Craniata</taxon>
        <taxon>Vertebrata</taxon>
        <taxon>Euteleostomi</taxon>
        <taxon>Mammalia</taxon>
        <taxon>Eutheria</taxon>
        <taxon>Laurasiatheria</taxon>
        <taxon>Carnivora</taxon>
        <taxon>Caniformia</taxon>
        <taxon>Ursidae</taxon>
        <taxon>Ursus</taxon>
    </lineage>
</organism>
<reference evidence="3" key="2">
    <citation type="submission" date="2025-08" db="UniProtKB">
        <authorList>
            <consortium name="RefSeq"/>
        </authorList>
    </citation>
    <scope>IDENTIFICATION</scope>
    <source>
        <tissue evidence="3">Whole blood</tissue>
    </source>
</reference>
<evidence type="ECO:0000313" key="2">
    <source>
        <dbReference type="Proteomes" id="UP000261680"/>
    </source>
</evidence>
<dbReference type="SUPFAM" id="SSF52058">
    <property type="entry name" value="L domain-like"/>
    <property type="match status" value="1"/>
</dbReference>
<proteinExistence type="predicted"/>
<dbReference type="GO" id="GO:0016973">
    <property type="term" value="P:poly(A)+ mRNA export from nucleus"/>
    <property type="evidence" value="ECO:0007669"/>
    <property type="project" value="TreeGrafter"/>
</dbReference>
<dbReference type="GO" id="GO:0003723">
    <property type="term" value="F:RNA binding"/>
    <property type="evidence" value="ECO:0007669"/>
    <property type="project" value="TreeGrafter"/>
</dbReference>
<dbReference type="InterPro" id="IPR030217">
    <property type="entry name" value="NXF_fam"/>
</dbReference>